<protein>
    <submittedName>
        <fullName evidence="1">Uncharacterized protein</fullName>
    </submittedName>
</protein>
<reference evidence="1" key="1">
    <citation type="submission" date="2021-01" db="EMBL/GenBank/DDBJ databases">
        <title>Modified the classification status of verrucomicrobia.</title>
        <authorList>
            <person name="Feng X."/>
        </authorList>
    </citation>
    <scope>NUCLEOTIDE SEQUENCE</scope>
    <source>
        <strain evidence="1">JCM 18052</strain>
    </source>
</reference>
<gene>
    <name evidence="1" type="ORF">JIN84_09305</name>
</gene>
<evidence type="ECO:0000313" key="1">
    <source>
        <dbReference type="EMBL" id="MBK1815813.1"/>
    </source>
</evidence>
<proteinExistence type="predicted"/>
<dbReference type="AlphaFoldDB" id="A0A934VA41"/>
<sequence>MEVLLLAAEIATALNENTKGFRECTVTKDCAGLCYTFDTTEDAELFQEKRSQALEGKSRSVFAAGAAVYEYWV</sequence>
<name>A0A934VA41_9BACT</name>
<dbReference type="EMBL" id="JAENIK010000010">
    <property type="protein sequence ID" value="MBK1815813.1"/>
    <property type="molecule type" value="Genomic_DNA"/>
</dbReference>
<dbReference type="RefSeq" id="WP_200350775.1">
    <property type="nucleotide sequence ID" value="NZ_BAABHZ010000007.1"/>
</dbReference>
<organism evidence="1 2">
    <name type="scientific">Luteolibacter yonseiensis</name>
    <dbReference type="NCBI Taxonomy" id="1144680"/>
    <lineage>
        <taxon>Bacteria</taxon>
        <taxon>Pseudomonadati</taxon>
        <taxon>Verrucomicrobiota</taxon>
        <taxon>Verrucomicrobiia</taxon>
        <taxon>Verrucomicrobiales</taxon>
        <taxon>Verrucomicrobiaceae</taxon>
        <taxon>Luteolibacter</taxon>
    </lineage>
</organism>
<evidence type="ECO:0000313" key="2">
    <source>
        <dbReference type="Proteomes" id="UP000600139"/>
    </source>
</evidence>
<dbReference type="Proteomes" id="UP000600139">
    <property type="component" value="Unassembled WGS sequence"/>
</dbReference>
<accession>A0A934VA41</accession>
<keyword evidence="2" id="KW-1185">Reference proteome</keyword>
<comment type="caution">
    <text evidence="1">The sequence shown here is derived from an EMBL/GenBank/DDBJ whole genome shotgun (WGS) entry which is preliminary data.</text>
</comment>